<dbReference type="PANTHER" id="PTHR24252">
    <property type="entry name" value="ACROSIN-RELATED"/>
    <property type="match status" value="1"/>
</dbReference>
<organism evidence="10 11">
    <name type="scientific">Hypothenemus hampei</name>
    <name type="common">Coffee berry borer</name>
    <dbReference type="NCBI Taxonomy" id="57062"/>
    <lineage>
        <taxon>Eukaryota</taxon>
        <taxon>Metazoa</taxon>
        <taxon>Ecdysozoa</taxon>
        <taxon>Arthropoda</taxon>
        <taxon>Hexapoda</taxon>
        <taxon>Insecta</taxon>
        <taxon>Pterygota</taxon>
        <taxon>Neoptera</taxon>
        <taxon>Endopterygota</taxon>
        <taxon>Coleoptera</taxon>
        <taxon>Polyphaga</taxon>
        <taxon>Cucujiformia</taxon>
        <taxon>Curculionidae</taxon>
        <taxon>Scolytinae</taxon>
        <taxon>Hypothenemus</taxon>
    </lineage>
</organism>
<protein>
    <recommendedName>
        <fullName evidence="12">Venom serine protease 34</fullName>
    </recommendedName>
</protein>
<dbReference type="Gene3D" id="2.40.10.10">
    <property type="entry name" value="Trypsin-like serine proteases"/>
    <property type="match status" value="1"/>
</dbReference>
<evidence type="ECO:0000313" key="11">
    <source>
        <dbReference type="Proteomes" id="UP001566132"/>
    </source>
</evidence>
<evidence type="ECO:0000256" key="2">
    <source>
        <dbReference type="ARBA" id="ARBA00022525"/>
    </source>
</evidence>
<dbReference type="Pfam" id="PF00431">
    <property type="entry name" value="CUB"/>
    <property type="match status" value="1"/>
</dbReference>
<name>A0ABD1F4W5_HYPHA</name>
<dbReference type="GO" id="GO:0006508">
    <property type="term" value="P:proteolysis"/>
    <property type="evidence" value="ECO:0007669"/>
    <property type="project" value="UniProtKB-KW"/>
</dbReference>
<dbReference type="InterPro" id="IPR009003">
    <property type="entry name" value="Peptidase_S1_PA"/>
</dbReference>
<evidence type="ECO:0000256" key="5">
    <source>
        <dbReference type="ARBA" id="ARBA00022825"/>
    </source>
</evidence>
<dbReference type="PRINTS" id="PR00722">
    <property type="entry name" value="CHYMOTRYPSIN"/>
</dbReference>
<dbReference type="Proteomes" id="UP001566132">
    <property type="component" value="Unassembled WGS sequence"/>
</dbReference>
<evidence type="ECO:0008006" key="12">
    <source>
        <dbReference type="Google" id="ProtNLM"/>
    </source>
</evidence>
<dbReference type="Gene3D" id="2.60.120.290">
    <property type="entry name" value="Spermadhesin, CUB domain"/>
    <property type="match status" value="1"/>
</dbReference>
<keyword evidence="4" id="KW-0378">Hydrolase</keyword>
<evidence type="ECO:0000256" key="6">
    <source>
        <dbReference type="ARBA" id="ARBA00023157"/>
    </source>
</evidence>
<accession>A0ABD1F4W5</accession>
<dbReference type="InterPro" id="IPR000859">
    <property type="entry name" value="CUB_dom"/>
</dbReference>
<evidence type="ECO:0000256" key="4">
    <source>
        <dbReference type="ARBA" id="ARBA00022801"/>
    </source>
</evidence>
<feature type="domain" description="CUB" evidence="8">
    <location>
        <begin position="25"/>
        <end position="142"/>
    </location>
</feature>
<dbReference type="PROSITE" id="PS01180">
    <property type="entry name" value="CUB"/>
    <property type="match status" value="1"/>
</dbReference>
<keyword evidence="11" id="KW-1185">Reference proteome</keyword>
<comment type="caution">
    <text evidence="7">Lacks conserved residue(s) required for the propagation of feature annotation.</text>
</comment>
<keyword evidence="2" id="KW-0964">Secreted</keyword>
<evidence type="ECO:0000259" key="9">
    <source>
        <dbReference type="PROSITE" id="PS50240"/>
    </source>
</evidence>
<evidence type="ECO:0000256" key="7">
    <source>
        <dbReference type="PROSITE-ProRule" id="PRU00059"/>
    </source>
</evidence>
<dbReference type="PROSITE" id="PS00134">
    <property type="entry name" value="TRYPSIN_HIS"/>
    <property type="match status" value="1"/>
</dbReference>
<dbReference type="SMART" id="SM00020">
    <property type="entry name" value="Tryp_SPc"/>
    <property type="match status" value="1"/>
</dbReference>
<proteinExistence type="predicted"/>
<evidence type="ECO:0000313" key="10">
    <source>
        <dbReference type="EMBL" id="KAL1512636.1"/>
    </source>
</evidence>
<comment type="subcellular location">
    <subcellularLocation>
        <location evidence="1">Secreted</location>
    </subcellularLocation>
</comment>
<dbReference type="InterPro" id="IPR001314">
    <property type="entry name" value="Peptidase_S1A"/>
</dbReference>
<reference evidence="10 11" key="1">
    <citation type="submission" date="2024-05" db="EMBL/GenBank/DDBJ databases">
        <title>Genetic variation in Jamaican populations of the coffee berry borer (Hypothenemus hampei).</title>
        <authorList>
            <person name="Errbii M."/>
            <person name="Myrie A."/>
        </authorList>
    </citation>
    <scope>NUCLEOTIDE SEQUENCE [LARGE SCALE GENOMIC DNA]</scope>
    <source>
        <strain evidence="10">JA-Hopewell-2020-01-JO</strain>
        <tissue evidence="10">Whole body</tissue>
    </source>
</reference>
<dbReference type="AlphaFoldDB" id="A0ABD1F4W5"/>
<dbReference type="InterPro" id="IPR001254">
    <property type="entry name" value="Trypsin_dom"/>
</dbReference>
<keyword evidence="6" id="KW-1015">Disulfide bond</keyword>
<comment type="caution">
    <text evidence="10">The sequence shown here is derived from an EMBL/GenBank/DDBJ whole genome shotgun (WGS) entry which is preliminary data.</text>
</comment>
<dbReference type="GO" id="GO:0005576">
    <property type="term" value="C:extracellular region"/>
    <property type="evidence" value="ECO:0007669"/>
    <property type="project" value="UniProtKB-SubCell"/>
</dbReference>
<dbReference type="InterPro" id="IPR043504">
    <property type="entry name" value="Peptidase_S1_PA_chymotrypsin"/>
</dbReference>
<dbReference type="SUPFAM" id="SSF50494">
    <property type="entry name" value="Trypsin-like serine proteases"/>
    <property type="match status" value="1"/>
</dbReference>
<dbReference type="InterPro" id="IPR018114">
    <property type="entry name" value="TRYPSIN_HIS"/>
</dbReference>
<dbReference type="EMBL" id="JBDJPC010000002">
    <property type="protein sequence ID" value="KAL1512636.1"/>
    <property type="molecule type" value="Genomic_DNA"/>
</dbReference>
<sequence length="410" mass="45657">MPAGANFLNFFIPMTAFVNTIDPRCNFYQEMAPEEIFYIFNMEYPGNYSSGISCQWIAKGPPRSKILLSCQDVVMPKPKFLPTCLHDRLEVSSSGKKDLSELHNYCGEGSFSLLTQESTLKVALKTSSWSPGGRFLCSITAILNPHKETGAFPSPMVESNCQCGWKNDIRIVGGQETMVNEYPFMAGLIDQNGRIFCGGTIISPHYLVTAAHCVDMKIPSDLFVLVGDHDITTGNDTSSSAVYRVKNIKIFEGYNKMNYEGDIAMLYTDRITFSDNVGPICLPFRYILHTFQDQQVTVLGWGSFEFSGPSSNTLQQVKLNVISNEECENDVEEMIIFSEICTFTPEKDSCQFDSGGPLLWQNQTNKKLFLIGIISHGLGCAGNSPGINTRITSFLDWIVRFASTETFCLV</sequence>
<dbReference type="PROSITE" id="PS50240">
    <property type="entry name" value="TRYPSIN_DOM"/>
    <property type="match status" value="1"/>
</dbReference>
<gene>
    <name evidence="10" type="ORF">ABEB36_002198</name>
</gene>
<keyword evidence="5" id="KW-0720">Serine protease</keyword>
<dbReference type="InterPro" id="IPR035914">
    <property type="entry name" value="Sperma_CUB_dom_sf"/>
</dbReference>
<dbReference type="SUPFAM" id="SSF49854">
    <property type="entry name" value="Spermadhesin, CUB domain"/>
    <property type="match status" value="1"/>
</dbReference>
<dbReference type="FunFam" id="2.40.10.10:FF:000015">
    <property type="entry name" value="Atrial natriuretic peptide-converting enzyme"/>
    <property type="match status" value="1"/>
</dbReference>
<dbReference type="GO" id="GO:0008236">
    <property type="term" value="F:serine-type peptidase activity"/>
    <property type="evidence" value="ECO:0007669"/>
    <property type="project" value="UniProtKB-KW"/>
</dbReference>
<dbReference type="Pfam" id="PF00089">
    <property type="entry name" value="Trypsin"/>
    <property type="match status" value="1"/>
</dbReference>
<feature type="domain" description="Peptidase S1" evidence="9">
    <location>
        <begin position="171"/>
        <end position="403"/>
    </location>
</feature>
<dbReference type="SMART" id="SM00042">
    <property type="entry name" value="CUB"/>
    <property type="match status" value="1"/>
</dbReference>
<dbReference type="CDD" id="cd00041">
    <property type="entry name" value="CUB"/>
    <property type="match status" value="1"/>
</dbReference>
<dbReference type="PANTHER" id="PTHR24252:SF7">
    <property type="entry name" value="HYALIN"/>
    <property type="match status" value="1"/>
</dbReference>
<evidence type="ECO:0000256" key="1">
    <source>
        <dbReference type="ARBA" id="ARBA00004613"/>
    </source>
</evidence>
<evidence type="ECO:0000259" key="8">
    <source>
        <dbReference type="PROSITE" id="PS01180"/>
    </source>
</evidence>
<evidence type="ECO:0000256" key="3">
    <source>
        <dbReference type="ARBA" id="ARBA00022670"/>
    </source>
</evidence>
<keyword evidence="3" id="KW-0645">Protease</keyword>
<dbReference type="CDD" id="cd00190">
    <property type="entry name" value="Tryp_SPc"/>
    <property type="match status" value="1"/>
</dbReference>